<gene>
    <name evidence="1" type="ORF">ElyMa_005106300</name>
</gene>
<organism evidence="1 2">
    <name type="scientific">Elysia marginata</name>
    <dbReference type="NCBI Taxonomy" id="1093978"/>
    <lineage>
        <taxon>Eukaryota</taxon>
        <taxon>Metazoa</taxon>
        <taxon>Spiralia</taxon>
        <taxon>Lophotrochozoa</taxon>
        <taxon>Mollusca</taxon>
        <taxon>Gastropoda</taxon>
        <taxon>Heterobranchia</taxon>
        <taxon>Euthyneura</taxon>
        <taxon>Panpulmonata</taxon>
        <taxon>Sacoglossa</taxon>
        <taxon>Placobranchoidea</taxon>
        <taxon>Plakobranchidae</taxon>
        <taxon>Elysia</taxon>
    </lineage>
</organism>
<comment type="caution">
    <text evidence="1">The sequence shown here is derived from an EMBL/GenBank/DDBJ whole genome shotgun (WGS) entry which is preliminary data.</text>
</comment>
<name>A0AAV4JKV0_9GAST</name>
<dbReference type="AlphaFoldDB" id="A0AAV4JKV0"/>
<dbReference type="Proteomes" id="UP000762676">
    <property type="component" value="Unassembled WGS sequence"/>
</dbReference>
<sequence length="118" mass="13340">MTIHRTLAASNRGYRMVHRTSTASGHLRPLAHAPCLTTLQLGSTSRVWSHNYPTHSNRGHPKSTKLDNMPDCLQSRAFITTQSMREVHHAGSHLSIFQNLPMLTYRAIASYLIMITKF</sequence>
<keyword evidence="2" id="KW-1185">Reference proteome</keyword>
<accession>A0AAV4JKV0</accession>
<protein>
    <submittedName>
        <fullName evidence="1">Uncharacterized protein</fullName>
    </submittedName>
</protein>
<evidence type="ECO:0000313" key="1">
    <source>
        <dbReference type="EMBL" id="GFS22355.1"/>
    </source>
</evidence>
<proteinExistence type="predicted"/>
<dbReference type="EMBL" id="BMAT01010212">
    <property type="protein sequence ID" value="GFS22355.1"/>
    <property type="molecule type" value="Genomic_DNA"/>
</dbReference>
<reference evidence="1 2" key="1">
    <citation type="journal article" date="2021" name="Elife">
        <title>Chloroplast acquisition without the gene transfer in kleptoplastic sea slugs, Plakobranchus ocellatus.</title>
        <authorList>
            <person name="Maeda T."/>
            <person name="Takahashi S."/>
            <person name="Yoshida T."/>
            <person name="Shimamura S."/>
            <person name="Takaki Y."/>
            <person name="Nagai Y."/>
            <person name="Toyoda A."/>
            <person name="Suzuki Y."/>
            <person name="Arimoto A."/>
            <person name="Ishii H."/>
            <person name="Satoh N."/>
            <person name="Nishiyama T."/>
            <person name="Hasebe M."/>
            <person name="Maruyama T."/>
            <person name="Minagawa J."/>
            <person name="Obokata J."/>
            <person name="Shigenobu S."/>
        </authorList>
    </citation>
    <scope>NUCLEOTIDE SEQUENCE [LARGE SCALE GENOMIC DNA]</scope>
</reference>
<evidence type="ECO:0000313" key="2">
    <source>
        <dbReference type="Proteomes" id="UP000762676"/>
    </source>
</evidence>